<dbReference type="InterPro" id="IPR029058">
    <property type="entry name" value="AB_hydrolase_fold"/>
</dbReference>
<feature type="compositionally biased region" description="Low complexity" evidence="1">
    <location>
        <begin position="91"/>
        <end position="103"/>
    </location>
</feature>
<feature type="region of interest" description="Disordered" evidence="1">
    <location>
        <begin position="110"/>
        <end position="129"/>
    </location>
</feature>
<proteinExistence type="predicted"/>
<comment type="caution">
    <text evidence="4">The sequence shown here is derived from an EMBL/GenBank/DDBJ whole genome shotgun (WGS) entry which is preliminary data.</text>
</comment>
<dbReference type="Gene3D" id="2.140.10.30">
    <property type="entry name" value="Dipeptidylpeptidase IV, N-terminal domain"/>
    <property type="match status" value="1"/>
</dbReference>
<dbReference type="InterPro" id="IPR001375">
    <property type="entry name" value="Peptidase_S9_cat"/>
</dbReference>
<dbReference type="GO" id="GO:0006508">
    <property type="term" value="P:proteolysis"/>
    <property type="evidence" value="ECO:0007669"/>
    <property type="project" value="InterPro"/>
</dbReference>
<evidence type="ECO:0000313" key="4">
    <source>
        <dbReference type="EMBL" id="GMI06226.1"/>
    </source>
</evidence>
<dbReference type="SUPFAM" id="SSF53474">
    <property type="entry name" value="alpha/beta-Hydrolases"/>
    <property type="match status" value="1"/>
</dbReference>
<dbReference type="InterPro" id="IPR002469">
    <property type="entry name" value="Peptidase_S9B_N"/>
</dbReference>
<dbReference type="Pfam" id="PF00326">
    <property type="entry name" value="Peptidase_S9"/>
    <property type="match status" value="1"/>
</dbReference>
<name>A0A9W7CKG1_9STRA</name>
<gene>
    <name evidence="4" type="ORF">TrVE_jg10110</name>
</gene>
<dbReference type="SUPFAM" id="SSF82171">
    <property type="entry name" value="DPP6 N-terminal domain-like"/>
    <property type="match status" value="1"/>
</dbReference>
<dbReference type="AlphaFoldDB" id="A0A9W7CKG1"/>
<dbReference type="PANTHER" id="PTHR11731:SF193">
    <property type="entry name" value="DIPEPTIDYL PEPTIDASE 9"/>
    <property type="match status" value="1"/>
</dbReference>
<dbReference type="EMBL" id="BRXX01000343">
    <property type="protein sequence ID" value="GMI06226.1"/>
    <property type="molecule type" value="Genomic_DNA"/>
</dbReference>
<evidence type="ECO:0000259" key="3">
    <source>
        <dbReference type="Pfam" id="PF00930"/>
    </source>
</evidence>
<reference evidence="5" key="1">
    <citation type="journal article" date="2023" name="Commun. Biol.">
        <title>Genome analysis of Parmales, the sister group of diatoms, reveals the evolutionary specialization of diatoms from phago-mixotrophs to photoautotrophs.</title>
        <authorList>
            <person name="Ban H."/>
            <person name="Sato S."/>
            <person name="Yoshikawa S."/>
            <person name="Yamada K."/>
            <person name="Nakamura Y."/>
            <person name="Ichinomiya M."/>
            <person name="Sato N."/>
            <person name="Blanc-Mathieu R."/>
            <person name="Endo H."/>
            <person name="Kuwata A."/>
            <person name="Ogata H."/>
        </authorList>
    </citation>
    <scope>NUCLEOTIDE SEQUENCE [LARGE SCALE GENOMIC DNA]</scope>
    <source>
        <strain evidence="5">NIES 3699</strain>
    </source>
</reference>
<protein>
    <submittedName>
        <fullName evidence="4">Uncharacterized protein</fullName>
    </submittedName>
</protein>
<dbReference type="InterPro" id="IPR050278">
    <property type="entry name" value="Serine_Prot_S9B/DPPIV"/>
</dbReference>
<evidence type="ECO:0000313" key="5">
    <source>
        <dbReference type="Proteomes" id="UP001165160"/>
    </source>
</evidence>
<evidence type="ECO:0000256" key="1">
    <source>
        <dbReference type="SAM" id="MobiDB-lite"/>
    </source>
</evidence>
<feature type="compositionally biased region" description="Polar residues" evidence="1">
    <location>
        <begin position="79"/>
        <end position="88"/>
    </location>
</feature>
<feature type="domain" description="Dipeptidylpeptidase IV N-terminal" evidence="3">
    <location>
        <begin position="145"/>
        <end position="458"/>
    </location>
</feature>
<organism evidence="4 5">
    <name type="scientific">Triparma verrucosa</name>
    <dbReference type="NCBI Taxonomy" id="1606542"/>
    <lineage>
        <taxon>Eukaryota</taxon>
        <taxon>Sar</taxon>
        <taxon>Stramenopiles</taxon>
        <taxon>Ochrophyta</taxon>
        <taxon>Bolidophyceae</taxon>
        <taxon>Parmales</taxon>
        <taxon>Triparmaceae</taxon>
        <taxon>Triparma</taxon>
    </lineage>
</organism>
<dbReference type="Proteomes" id="UP001165160">
    <property type="component" value="Unassembled WGS sequence"/>
</dbReference>
<dbReference type="PANTHER" id="PTHR11731">
    <property type="entry name" value="PROTEASE FAMILY S9B,C DIPEPTIDYL-PEPTIDASE IV-RELATED"/>
    <property type="match status" value="1"/>
</dbReference>
<sequence>MDPTDVASSPAPLLALPSHFTFHSHRLSFLTPTTGTGKALASMNLDGKTPPTILFGKGEMEEGNLSKEEKLRRERMRQHSTGVTTFQLLHSPPSSSPRPRANSPTYLLPTPTGLSTFTPQTSTTSSPLTPIYTGTPVDVQSSSSLIFFSQDSDVHVLPPSSSSPLQSSQLTFHPPSQTCGSADFLSQEEMDQYRGYWPLPTSLIYLLVDDTLVPEFTIMHSGKVQPTGEGNEEKHNYPFAGERNPSVKLMIMKLEPQAPLSQRVKNFNNSLQLLPPTPECSEYICRVHTFQNYVFCQWQNRSQTQLTLVCYDTTSSSPTSPKTVLVESTSTWINLNHAFRIISPKTSPLITFLFASERSGYNHLYLYNYSPQTNLPATCANQITSGPWIVDCVNGYCPKSQTVFYSCNSVSAVEKRLCCSKVTGGESVVVTKEKGVHNITMSHDCKYFVDVYSSRDVKPLVRLVKIVVGDYIMAVGEGEGGCEVVRVFHGEEERRVESKVGTENFEHMCRPPSLDSFLNRSNIRLYYSLYLPDPEKHGSPPYPLVVACYGGPHVQRVKEEWSQNVDMRAQSLRSHGVAVVKCDNRGSSRRGVLFEGAIKHDMGNLEVLDQVDCVRHLVNSKVADGNRVGIYGWSYGGYMAAMCLARAPETFHVAVSGAPVTSWDGYDTHYTERYMGTPGSNPKGYFDSSVLSHCDKIVGKLMLVHGLIDENVHFRHTARLINALIKHRKRYDLLLFPDERHSPRSITDRIYMEERIADYFKEHLRVNQGVKRKGSEVFMGLFSKK</sequence>
<evidence type="ECO:0000259" key="2">
    <source>
        <dbReference type="Pfam" id="PF00326"/>
    </source>
</evidence>
<dbReference type="GO" id="GO:0008239">
    <property type="term" value="F:dipeptidyl-peptidase activity"/>
    <property type="evidence" value="ECO:0007669"/>
    <property type="project" value="TreeGrafter"/>
</dbReference>
<feature type="region of interest" description="Disordered" evidence="1">
    <location>
        <begin position="77"/>
        <end position="103"/>
    </location>
</feature>
<dbReference type="GO" id="GO:0008236">
    <property type="term" value="F:serine-type peptidase activity"/>
    <property type="evidence" value="ECO:0007669"/>
    <property type="project" value="InterPro"/>
</dbReference>
<keyword evidence="5" id="KW-1185">Reference proteome</keyword>
<accession>A0A9W7CKG1</accession>
<dbReference type="Pfam" id="PF00930">
    <property type="entry name" value="DPPIV_N"/>
    <property type="match status" value="1"/>
</dbReference>
<feature type="domain" description="Peptidase S9 prolyl oligopeptidase catalytic" evidence="2">
    <location>
        <begin position="565"/>
        <end position="765"/>
    </location>
</feature>
<feature type="compositionally biased region" description="Low complexity" evidence="1">
    <location>
        <begin position="112"/>
        <end position="129"/>
    </location>
</feature>
<dbReference type="Gene3D" id="3.40.50.1820">
    <property type="entry name" value="alpha/beta hydrolase"/>
    <property type="match status" value="1"/>
</dbReference>